<dbReference type="STRING" id="500485.B6HA94"/>
<dbReference type="SUPFAM" id="SSF55455">
    <property type="entry name" value="SRF-like"/>
    <property type="match status" value="1"/>
</dbReference>
<dbReference type="GO" id="GO:0046983">
    <property type="term" value="F:protein dimerization activity"/>
    <property type="evidence" value="ECO:0007669"/>
    <property type="project" value="InterPro"/>
</dbReference>
<evidence type="ECO:0000256" key="1">
    <source>
        <dbReference type="ARBA" id="ARBA00004123"/>
    </source>
</evidence>
<gene>
    <name evidence="8" type="ORF">Pc16g15520</name>
    <name evidence="8" type="ORF">PCH_Pc16g15520</name>
</gene>
<dbReference type="AlphaFoldDB" id="B6HA94"/>
<dbReference type="InterPro" id="IPR036879">
    <property type="entry name" value="TF_MADSbox_sf"/>
</dbReference>
<dbReference type="eggNOG" id="KOG0742">
    <property type="taxonomic scope" value="Eukaryota"/>
</dbReference>
<evidence type="ECO:0000256" key="3">
    <source>
        <dbReference type="ARBA" id="ARBA00023125"/>
    </source>
</evidence>
<dbReference type="PANTHER" id="PTHR46411:SF3">
    <property type="entry name" value="AAA+ ATPASE DOMAIN-CONTAINING PROTEIN"/>
    <property type="match status" value="1"/>
</dbReference>
<dbReference type="Gene3D" id="3.40.1810.10">
    <property type="entry name" value="Transcription factor, MADS-box"/>
    <property type="match status" value="1"/>
</dbReference>
<evidence type="ECO:0000313" key="8">
    <source>
        <dbReference type="EMBL" id="CAP94222.1"/>
    </source>
</evidence>
<proteinExistence type="predicted"/>
<keyword evidence="9" id="KW-1185">Reference proteome</keyword>
<protein>
    <submittedName>
        <fullName evidence="8">Pc16g15520 protein</fullName>
    </submittedName>
</protein>
<keyword evidence="2" id="KW-0805">Transcription regulation</keyword>
<organism evidence="8 9">
    <name type="scientific">Penicillium rubens (strain ATCC 28089 / DSM 1075 / NRRL 1951 / Wisconsin 54-1255)</name>
    <name type="common">Penicillium chrysogenum</name>
    <dbReference type="NCBI Taxonomy" id="500485"/>
    <lineage>
        <taxon>Eukaryota</taxon>
        <taxon>Fungi</taxon>
        <taxon>Dikarya</taxon>
        <taxon>Ascomycota</taxon>
        <taxon>Pezizomycotina</taxon>
        <taxon>Eurotiomycetes</taxon>
        <taxon>Eurotiomycetidae</taxon>
        <taxon>Eurotiales</taxon>
        <taxon>Aspergillaceae</taxon>
        <taxon>Penicillium</taxon>
        <taxon>Penicillium chrysogenum species complex</taxon>
    </lineage>
</organism>
<dbReference type="Pfam" id="PF00004">
    <property type="entry name" value="AAA"/>
    <property type="match status" value="1"/>
</dbReference>
<name>B6HA94_PENRW</name>
<dbReference type="GO" id="GO:0016887">
    <property type="term" value="F:ATP hydrolysis activity"/>
    <property type="evidence" value="ECO:0007669"/>
    <property type="project" value="InterPro"/>
</dbReference>
<dbReference type="InterPro" id="IPR027417">
    <property type="entry name" value="P-loop_NTPase"/>
</dbReference>
<evidence type="ECO:0000313" key="9">
    <source>
        <dbReference type="Proteomes" id="UP000000724"/>
    </source>
</evidence>
<feature type="domain" description="ATPase AAA-type core" evidence="6">
    <location>
        <begin position="2"/>
        <end position="109"/>
    </location>
</feature>
<keyword evidence="4" id="KW-0804">Transcription</keyword>
<keyword evidence="3" id="KW-0238">DNA-binding</keyword>
<dbReference type="EMBL" id="AM920431">
    <property type="protein sequence ID" value="CAP94222.1"/>
    <property type="molecule type" value="Genomic_DNA"/>
</dbReference>
<feature type="domain" description="MADS-box" evidence="7">
    <location>
        <begin position="265"/>
        <end position="298"/>
    </location>
</feature>
<dbReference type="OrthoDB" id="10042665at2759"/>
<dbReference type="HOGENOM" id="CLU_848765_0_0_1"/>
<dbReference type="InterPro" id="IPR002100">
    <property type="entry name" value="TF_MADSbox"/>
</dbReference>
<dbReference type="GO" id="GO:0045944">
    <property type="term" value="P:positive regulation of transcription by RNA polymerase II"/>
    <property type="evidence" value="ECO:0007669"/>
    <property type="project" value="UniProtKB-ARBA"/>
</dbReference>
<dbReference type="GO" id="GO:0005524">
    <property type="term" value="F:ATP binding"/>
    <property type="evidence" value="ECO:0007669"/>
    <property type="project" value="InterPro"/>
</dbReference>
<comment type="subcellular location">
    <subcellularLocation>
        <location evidence="1">Nucleus</location>
    </subcellularLocation>
</comment>
<dbReference type="BioCyc" id="PCHR:PC16G15520-MONOMER"/>
<evidence type="ECO:0000259" key="6">
    <source>
        <dbReference type="Pfam" id="PF00004"/>
    </source>
</evidence>
<dbReference type="GO" id="GO:0003677">
    <property type="term" value="F:DNA binding"/>
    <property type="evidence" value="ECO:0007669"/>
    <property type="project" value="UniProtKB-KW"/>
</dbReference>
<accession>B6HA94</accession>
<dbReference type="SUPFAM" id="SSF52540">
    <property type="entry name" value="P-loop containing nucleoside triphosphate hydrolases"/>
    <property type="match status" value="1"/>
</dbReference>
<dbReference type="PANTHER" id="PTHR46411">
    <property type="entry name" value="FAMILY ATPASE, PUTATIVE-RELATED"/>
    <property type="match status" value="1"/>
</dbReference>
<dbReference type="VEuPathDB" id="FungiDB:PCH_Pc16g15520"/>
<reference evidence="8 9" key="1">
    <citation type="journal article" date="2008" name="Nat. Biotechnol.">
        <title>Genome sequencing and analysis of the filamentous fungus Penicillium chrysogenum.</title>
        <authorList>
            <person name="van den Berg M.A."/>
            <person name="Albang R."/>
            <person name="Albermann K."/>
            <person name="Badger J.H."/>
            <person name="Daran J.-M."/>
            <person name="Driessen A.J.M."/>
            <person name="Garcia-Estrada C."/>
            <person name="Fedorova N.D."/>
            <person name="Harris D.M."/>
            <person name="Heijne W.H.M."/>
            <person name="Joardar V.S."/>
            <person name="Kiel J.A.K.W."/>
            <person name="Kovalchuk A."/>
            <person name="Martin J.F."/>
            <person name="Nierman W.C."/>
            <person name="Nijland J.G."/>
            <person name="Pronk J.T."/>
            <person name="Roubos J.A."/>
            <person name="van der Klei I.J."/>
            <person name="van Peij N.N.M.E."/>
            <person name="Veenhuis M."/>
            <person name="von Doehren H."/>
            <person name="Wagner C."/>
            <person name="Wortman J.R."/>
            <person name="Bovenberg R.A.L."/>
        </authorList>
    </citation>
    <scope>NUCLEOTIDE SEQUENCE [LARGE SCALE GENOMIC DNA]</scope>
    <source>
        <strain evidence="9">ATCC 28089 / DSM 1075 / NRRL 1951 / Wisconsin 54-1255</strain>
    </source>
</reference>
<sequence>VEATSEYFKLPLYSISAGELVVNHGDSNALEQQLETVFKIAKHFNAVLLLDEADAFMEQRTSYHDTHNRLVTIFLRKLEYYQGILFLTSNRGIQFDDAILSRIHLIIEYENLTREFRRDLWPTFLSKACMMQGPAIVEEHELRRLESLALNGREIKNVAAIAHALAEADVNQVNYEYLKLAAKPNEKFSKEFGRERPADGMLSSGWALIAIFSNHVIRGDIEILTDSCGRGPEMLHASYQLTMAALKTTRSKNSSTRKLMHQKQYRRKANMLKKASEYSKMCDADVCVGIRMRETGQVHILSADSSGFWAFLISQLLVAENEGPGCLN</sequence>
<evidence type="ECO:0000256" key="5">
    <source>
        <dbReference type="ARBA" id="ARBA00023242"/>
    </source>
</evidence>
<dbReference type="Pfam" id="PF00319">
    <property type="entry name" value="SRF-TF"/>
    <property type="match status" value="1"/>
</dbReference>
<evidence type="ECO:0000259" key="7">
    <source>
        <dbReference type="Pfam" id="PF00319"/>
    </source>
</evidence>
<dbReference type="GO" id="GO:0005634">
    <property type="term" value="C:nucleus"/>
    <property type="evidence" value="ECO:0007669"/>
    <property type="project" value="UniProtKB-SubCell"/>
</dbReference>
<keyword evidence="5" id="KW-0539">Nucleus</keyword>
<dbReference type="Proteomes" id="UP000000724">
    <property type="component" value="Contig Pc00c16"/>
</dbReference>
<evidence type="ECO:0000256" key="4">
    <source>
        <dbReference type="ARBA" id="ARBA00023163"/>
    </source>
</evidence>
<dbReference type="InterPro" id="IPR003959">
    <property type="entry name" value="ATPase_AAA_core"/>
</dbReference>
<dbReference type="Gene3D" id="3.40.50.300">
    <property type="entry name" value="P-loop containing nucleotide triphosphate hydrolases"/>
    <property type="match status" value="1"/>
</dbReference>
<evidence type="ECO:0000256" key="2">
    <source>
        <dbReference type="ARBA" id="ARBA00023015"/>
    </source>
</evidence>